<dbReference type="InterPro" id="IPR036322">
    <property type="entry name" value="WD40_repeat_dom_sf"/>
</dbReference>
<gene>
    <name evidence="1" type="ORF">SDRG_07308</name>
</gene>
<accession>T0QK39</accession>
<dbReference type="RefSeq" id="XP_008611355.1">
    <property type="nucleotide sequence ID" value="XM_008613133.1"/>
</dbReference>
<dbReference type="Gene3D" id="2.130.10.10">
    <property type="entry name" value="YVTN repeat-like/Quinoprotein amine dehydrogenase"/>
    <property type="match status" value="1"/>
</dbReference>
<organism evidence="1 2">
    <name type="scientific">Saprolegnia diclina (strain VS20)</name>
    <dbReference type="NCBI Taxonomy" id="1156394"/>
    <lineage>
        <taxon>Eukaryota</taxon>
        <taxon>Sar</taxon>
        <taxon>Stramenopiles</taxon>
        <taxon>Oomycota</taxon>
        <taxon>Saprolegniomycetes</taxon>
        <taxon>Saprolegniales</taxon>
        <taxon>Saprolegniaceae</taxon>
        <taxon>Saprolegnia</taxon>
    </lineage>
</organism>
<sequence length="1031" mass="113040">MDTTEPWTLPAEATVVHKFGMEFHALLTADGLQGKKKSKLSGLTFHPIRPWAAAVEDKDFGVVWNYETKEVLKRFSLTTGEDAAAPAEPDTPQSPGAINLSKTFSPKLGGSKTKATATLLFFDRDAIAHASGVAHGIECYEEYLVIFTLHHVLFCDINGKTTRLITPDELQRATPTSIETLPGGFLAIGCSDSKVRVWSPRMAKVCHVIDTGLPRDVAHMVLIPSTGGHMHTTPNTLFHSSEFHCFLTTINAEGKAIVWSLHHLESEFQQSRASEFDTKQAAGFLEVTLLRQDGAIAGVSKDGHVLFYDVSFLLSSRPKQKEQRVTFAGGFLAAPTAIRPTQATLFLGSSKNNFVLLQCAQTSLLFISDLNSKGKPTTPDGDVSLMRADVSKDVRTLHPKVPKKLKINTVVQCPRDQSLIGCATNHGLLLFKLHHLKPHVATMMAGLPAVILSTNTHLRTVPLLEKAKKELYALKYVTKESIPVLRKHPSRDMLAILAANGANFEVVSVLRDSHTVQYQMVTHGPGQAIAWHHDKLRYALLSMHEAPTRRMTRSASAAVLPTESPRRKLGFFSKADDTHVVTGPQLSYFYKNDVKSLEAETSIALYDIVNGVANVLVDRLTLRHPIVHVFSGPLLGVVYCVLPDDKPASPKAKPLDATSASMAAGVDDVANVKIHLEFYEWGAPEMAAVDGHPSLPKQLTKVGETLQGPLLLEWDKSGVFCVLVFTRNMLLYRYRDGVLTLLHRIAVARPVVSVLWVHMTLFVATNEDITSYFFCGSRSFSFLLASAASFNENANPMGIHPAELPVRQQHPGGGLQLLGVVKEQLYMTCVHQCVYAIDLTNEVLQFCMFVAQGSPTRAVALAPHISLDLADYLATYLDAFGFGTLALTLPSVSLNIQANLCIKHTATETLCTLLPHLLGSSLDSDDILGTSLLQRSIAALVRQGIDVEAHIAPLMHRRRFHDALYVALVAKKPELAAQALAALGEYSVAVLRNPNKEMEDTLVKRWQHALQVESAKQAVAIRPPEVSNQWE</sequence>
<dbReference type="OMA" id="PWQSKTQ"/>
<evidence type="ECO:0000313" key="2">
    <source>
        <dbReference type="Proteomes" id="UP000030762"/>
    </source>
</evidence>
<proteinExistence type="predicted"/>
<dbReference type="PANTHER" id="PTHR45521">
    <property type="entry name" value="TSET COMPLEX MEMBER TSTF"/>
    <property type="match status" value="1"/>
</dbReference>
<dbReference type="GeneID" id="19948035"/>
<keyword evidence="2" id="KW-1185">Reference proteome</keyword>
<dbReference type="VEuPathDB" id="FungiDB:SDRG_07308"/>
<reference evidence="1 2" key="1">
    <citation type="submission" date="2012-04" db="EMBL/GenBank/DDBJ databases">
        <title>The Genome Sequence of Saprolegnia declina VS20.</title>
        <authorList>
            <consortium name="The Broad Institute Genome Sequencing Platform"/>
            <person name="Russ C."/>
            <person name="Nusbaum C."/>
            <person name="Tyler B."/>
            <person name="van West P."/>
            <person name="Dieguez-Uribeondo J."/>
            <person name="de Bruijn I."/>
            <person name="Tripathy S."/>
            <person name="Jiang R."/>
            <person name="Young S.K."/>
            <person name="Zeng Q."/>
            <person name="Gargeya S."/>
            <person name="Fitzgerald M."/>
            <person name="Haas B."/>
            <person name="Abouelleil A."/>
            <person name="Alvarado L."/>
            <person name="Arachchi H.M."/>
            <person name="Berlin A."/>
            <person name="Chapman S.B."/>
            <person name="Goldberg J."/>
            <person name="Griggs A."/>
            <person name="Gujja S."/>
            <person name="Hansen M."/>
            <person name="Howarth C."/>
            <person name="Imamovic A."/>
            <person name="Larimer J."/>
            <person name="McCowen C."/>
            <person name="Montmayeur A."/>
            <person name="Murphy C."/>
            <person name="Neiman D."/>
            <person name="Pearson M."/>
            <person name="Priest M."/>
            <person name="Roberts A."/>
            <person name="Saif S."/>
            <person name="Shea T."/>
            <person name="Sisk P."/>
            <person name="Sykes S."/>
            <person name="Wortman J."/>
            <person name="Nusbaum C."/>
            <person name="Birren B."/>
        </authorList>
    </citation>
    <scope>NUCLEOTIDE SEQUENCE [LARGE SCALE GENOMIC DNA]</scope>
    <source>
        <strain evidence="1 2">VS20</strain>
    </source>
</reference>
<dbReference type="AlphaFoldDB" id="T0QK39"/>
<dbReference type="InParanoid" id="T0QK39"/>
<dbReference type="SUPFAM" id="SSF50978">
    <property type="entry name" value="WD40 repeat-like"/>
    <property type="match status" value="1"/>
</dbReference>
<dbReference type="STRING" id="1156394.T0QK39"/>
<dbReference type="InterPro" id="IPR015943">
    <property type="entry name" value="WD40/YVTN_repeat-like_dom_sf"/>
</dbReference>
<protein>
    <submittedName>
        <fullName evidence="1">Uncharacterized protein</fullName>
    </submittedName>
</protein>
<dbReference type="eggNOG" id="ENOG502R7XN">
    <property type="taxonomic scope" value="Eukaryota"/>
</dbReference>
<dbReference type="OrthoDB" id="71006at2759"/>
<evidence type="ECO:0000313" key="1">
    <source>
        <dbReference type="EMBL" id="EQC35071.1"/>
    </source>
</evidence>
<dbReference type="InterPro" id="IPR053290">
    <property type="entry name" value="TSET_complex_member"/>
</dbReference>
<dbReference type="Proteomes" id="UP000030762">
    <property type="component" value="Unassembled WGS sequence"/>
</dbReference>
<dbReference type="EMBL" id="JH767152">
    <property type="protein sequence ID" value="EQC35071.1"/>
    <property type="molecule type" value="Genomic_DNA"/>
</dbReference>
<name>T0QK39_SAPDV</name>
<dbReference type="PANTHER" id="PTHR45521:SF2">
    <property type="entry name" value="TRANSDUCIN_WD40 REPEAT-LIKE SUPERFAMILY PROTEIN"/>
    <property type="match status" value="1"/>
</dbReference>